<dbReference type="EMBL" id="CM000851">
    <property type="protein sequence ID" value="KRH00091.1"/>
    <property type="molecule type" value="Genomic_DNA"/>
</dbReference>
<dbReference type="EnsemblPlants" id="KRH00091">
    <property type="protein sequence ID" value="KRH00091"/>
    <property type="gene ID" value="GLYMA_18G192100"/>
</dbReference>
<sequence>MQLKCTKTTMDGLEFESTRTMVWTSHYSAENMLIDLCAPQKGNKIFYLWRGICLLILVMFS</sequence>
<evidence type="ECO:0000313" key="2">
    <source>
        <dbReference type="EnsemblPlants" id="KRH00091"/>
    </source>
</evidence>
<dbReference type="AlphaFoldDB" id="A0A0R0FCG6"/>
<proteinExistence type="predicted"/>
<dbReference type="InParanoid" id="A0A0R0FCG6"/>
<reference evidence="2" key="2">
    <citation type="submission" date="2018-02" db="UniProtKB">
        <authorList>
            <consortium name="EnsemblPlants"/>
        </authorList>
    </citation>
    <scope>IDENTIFICATION</scope>
    <source>
        <strain evidence="2">Williams 82</strain>
    </source>
</reference>
<dbReference type="Gramene" id="KRH00091">
    <property type="protein sequence ID" value="KRH00091"/>
    <property type="gene ID" value="GLYMA_18G192100"/>
</dbReference>
<organism evidence="1">
    <name type="scientific">Glycine max</name>
    <name type="common">Soybean</name>
    <name type="synonym">Glycine hispida</name>
    <dbReference type="NCBI Taxonomy" id="3847"/>
    <lineage>
        <taxon>Eukaryota</taxon>
        <taxon>Viridiplantae</taxon>
        <taxon>Streptophyta</taxon>
        <taxon>Embryophyta</taxon>
        <taxon>Tracheophyta</taxon>
        <taxon>Spermatophyta</taxon>
        <taxon>Magnoliopsida</taxon>
        <taxon>eudicotyledons</taxon>
        <taxon>Gunneridae</taxon>
        <taxon>Pentapetalae</taxon>
        <taxon>rosids</taxon>
        <taxon>fabids</taxon>
        <taxon>Fabales</taxon>
        <taxon>Fabaceae</taxon>
        <taxon>Papilionoideae</taxon>
        <taxon>50 kb inversion clade</taxon>
        <taxon>NPAAA clade</taxon>
        <taxon>indigoferoid/millettioid clade</taxon>
        <taxon>Phaseoleae</taxon>
        <taxon>Glycine</taxon>
        <taxon>Glycine subgen. Soja</taxon>
    </lineage>
</organism>
<protein>
    <submittedName>
        <fullName evidence="1 2">Uncharacterized protein</fullName>
    </submittedName>
</protein>
<gene>
    <name evidence="1" type="ORF">GLYMA_18G192100</name>
</gene>
<accession>A0A0R0FCG6</accession>
<keyword evidence="3" id="KW-1185">Reference proteome</keyword>
<dbReference type="Proteomes" id="UP000008827">
    <property type="component" value="Chromosome 18"/>
</dbReference>
<reference evidence="1 2" key="1">
    <citation type="journal article" date="2010" name="Nature">
        <title>Genome sequence of the palaeopolyploid soybean.</title>
        <authorList>
            <person name="Schmutz J."/>
            <person name="Cannon S.B."/>
            <person name="Schlueter J."/>
            <person name="Ma J."/>
            <person name="Mitros T."/>
            <person name="Nelson W."/>
            <person name="Hyten D.L."/>
            <person name="Song Q."/>
            <person name="Thelen J.J."/>
            <person name="Cheng J."/>
            <person name="Xu D."/>
            <person name="Hellsten U."/>
            <person name="May G.D."/>
            <person name="Yu Y."/>
            <person name="Sakurai T."/>
            <person name="Umezawa T."/>
            <person name="Bhattacharyya M.K."/>
            <person name="Sandhu D."/>
            <person name="Valliyodan B."/>
            <person name="Lindquist E."/>
            <person name="Peto M."/>
            <person name="Grant D."/>
            <person name="Shu S."/>
            <person name="Goodstein D."/>
            <person name="Barry K."/>
            <person name="Futrell-Griggs M."/>
            <person name="Abernathy B."/>
            <person name="Du J."/>
            <person name="Tian Z."/>
            <person name="Zhu L."/>
            <person name="Gill N."/>
            <person name="Joshi T."/>
            <person name="Libault M."/>
            <person name="Sethuraman A."/>
            <person name="Zhang X.-C."/>
            <person name="Shinozaki K."/>
            <person name="Nguyen H.T."/>
            <person name="Wing R.A."/>
            <person name="Cregan P."/>
            <person name="Specht J."/>
            <person name="Grimwood J."/>
            <person name="Rokhsar D."/>
            <person name="Stacey G."/>
            <person name="Shoemaker R.C."/>
            <person name="Jackson S.A."/>
        </authorList>
    </citation>
    <scope>NUCLEOTIDE SEQUENCE</scope>
    <source>
        <strain evidence="2">cv. Williams 82</strain>
        <tissue evidence="1">Callus</tissue>
    </source>
</reference>
<name>A0A0R0FCG6_SOYBN</name>
<evidence type="ECO:0000313" key="3">
    <source>
        <dbReference type="Proteomes" id="UP000008827"/>
    </source>
</evidence>
<reference evidence="1" key="3">
    <citation type="submission" date="2018-07" db="EMBL/GenBank/DDBJ databases">
        <title>WGS assembly of Glycine max.</title>
        <authorList>
            <person name="Schmutz J."/>
            <person name="Cannon S."/>
            <person name="Schlueter J."/>
            <person name="Ma J."/>
            <person name="Mitros T."/>
            <person name="Nelson W."/>
            <person name="Hyten D."/>
            <person name="Song Q."/>
            <person name="Thelen J."/>
            <person name="Cheng J."/>
            <person name="Xu D."/>
            <person name="Hellsten U."/>
            <person name="May G."/>
            <person name="Yu Y."/>
            <person name="Sakurai T."/>
            <person name="Umezawa T."/>
            <person name="Bhattacharyya M."/>
            <person name="Sandhu D."/>
            <person name="Valliyodan B."/>
            <person name="Lindquist E."/>
            <person name="Peto M."/>
            <person name="Grant D."/>
            <person name="Shu S."/>
            <person name="Goodstein D."/>
            <person name="Barry K."/>
            <person name="Futrell-Griggs M."/>
            <person name="Abernathy B."/>
            <person name="Du J."/>
            <person name="Tian Z."/>
            <person name="Zhu L."/>
            <person name="Gill N."/>
            <person name="Joshi T."/>
            <person name="Libault M."/>
            <person name="Sethuraman A."/>
            <person name="Zhang X."/>
            <person name="Shinozaki K."/>
            <person name="Nguyen H."/>
            <person name="Wing R."/>
            <person name="Cregan P."/>
            <person name="Specht J."/>
            <person name="Grimwood J."/>
            <person name="Rokhsar D."/>
            <person name="Stacey G."/>
            <person name="Shoemaker R."/>
            <person name="Jackson S."/>
        </authorList>
    </citation>
    <scope>NUCLEOTIDE SEQUENCE</scope>
    <source>
        <tissue evidence="1">Callus</tissue>
    </source>
</reference>
<evidence type="ECO:0000313" key="1">
    <source>
        <dbReference type="EMBL" id="KRH00091.1"/>
    </source>
</evidence>